<keyword evidence="2" id="KW-1185">Reference proteome</keyword>
<evidence type="ECO:0000313" key="1">
    <source>
        <dbReference type="EMBL" id="RUS94432.1"/>
    </source>
</evidence>
<reference evidence="1" key="2">
    <citation type="journal article" date="2019" name="Genome Biol. Evol.">
        <title>Day and night: Metabolic profiles and evolutionary relationships of six axenic non-marine cyanobacteria.</title>
        <authorList>
            <person name="Will S.E."/>
            <person name="Henke P."/>
            <person name="Boedeker C."/>
            <person name="Huang S."/>
            <person name="Brinkmann H."/>
            <person name="Rohde M."/>
            <person name="Jarek M."/>
            <person name="Friedl T."/>
            <person name="Seufert S."/>
            <person name="Schumacher M."/>
            <person name="Overmann J."/>
            <person name="Neumann-Schaal M."/>
            <person name="Petersen J."/>
        </authorList>
    </citation>
    <scope>NUCLEOTIDE SEQUENCE [LARGE SCALE GENOMIC DNA]</scope>
    <source>
        <strain evidence="1">PCC 7102</strain>
    </source>
</reference>
<dbReference type="AlphaFoldDB" id="A0A433UKU8"/>
<dbReference type="RefSeq" id="WP_127087256.1">
    <property type="nucleotide sequence ID" value="NZ_RSCL01000048.1"/>
</dbReference>
<evidence type="ECO:0000313" key="2">
    <source>
        <dbReference type="Proteomes" id="UP000271624"/>
    </source>
</evidence>
<accession>A0A433UKU8</accession>
<reference evidence="1" key="1">
    <citation type="submission" date="2018-12" db="EMBL/GenBank/DDBJ databases">
        <authorList>
            <person name="Will S."/>
            <person name="Neumann-Schaal M."/>
            <person name="Henke P."/>
        </authorList>
    </citation>
    <scope>NUCLEOTIDE SEQUENCE</scope>
    <source>
        <strain evidence="1">PCC 7102</strain>
    </source>
</reference>
<dbReference type="EMBL" id="RSCL01000048">
    <property type="protein sequence ID" value="RUS94432.1"/>
    <property type="molecule type" value="Genomic_DNA"/>
</dbReference>
<comment type="caution">
    <text evidence="1">The sequence shown here is derived from an EMBL/GenBank/DDBJ whole genome shotgun (WGS) entry which is preliminary data.</text>
</comment>
<gene>
    <name evidence="1" type="ORF">DSM106972_093270</name>
</gene>
<organism evidence="1 2">
    <name type="scientific">Dulcicalothrix desertica PCC 7102</name>
    <dbReference type="NCBI Taxonomy" id="232991"/>
    <lineage>
        <taxon>Bacteria</taxon>
        <taxon>Bacillati</taxon>
        <taxon>Cyanobacteriota</taxon>
        <taxon>Cyanophyceae</taxon>
        <taxon>Nostocales</taxon>
        <taxon>Calotrichaceae</taxon>
        <taxon>Dulcicalothrix</taxon>
    </lineage>
</organism>
<dbReference type="Proteomes" id="UP000271624">
    <property type="component" value="Unassembled WGS sequence"/>
</dbReference>
<name>A0A433UKU8_9CYAN</name>
<dbReference type="OrthoDB" id="505288at2"/>
<proteinExistence type="predicted"/>
<protein>
    <submittedName>
        <fullName evidence="1">Uncharacterized protein</fullName>
    </submittedName>
</protein>
<sequence length="288" mass="33495">MNRAAIAEVVTNTDSTQNEDNVECATSTVQDYELTYDEQRERERLERLVERAFYQAGLALKELRDRRLYRNTHTSFDEYCKDRFAYHRSRYYQLINAATIVDNLQSCLQFVDILPTAEGQVRPLVPLNPDEQRLAWTQAVKATDGKVPSARVVKDIVDKIRERTKLPNPYRVGEVCLILPKDNPDLRGKSGCWCIVTHVGDFSCTIDTWDNEYTVKIEHLKSLEYTDSECEFMGELLKRLRRLHQLPNHDSSIDWQLAGLGKRYEAWLTNVQEEVLHTFEKAYGLIET</sequence>